<comment type="caution">
    <text evidence="1">The sequence shown here is derived from an EMBL/GenBank/DDBJ whole genome shotgun (WGS) entry which is preliminary data.</text>
</comment>
<accession>A0ABS4IA21</accession>
<proteinExistence type="predicted"/>
<sequence length="49" mass="5734">MEELLTWAGVTMHPHRFGRVEFQLNVTEIGHLHGSRLFDLLLIKSECDR</sequence>
<protein>
    <submittedName>
        <fullName evidence="1">Uncharacterized protein</fullName>
    </submittedName>
</protein>
<dbReference type="EMBL" id="JAGGKV010000039">
    <property type="protein sequence ID" value="MBP1967710.1"/>
    <property type="molecule type" value="Genomic_DNA"/>
</dbReference>
<evidence type="ECO:0000313" key="1">
    <source>
        <dbReference type="EMBL" id="MBP1967710.1"/>
    </source>
</evidence>
<name>A0ABS4IA21_9BACL</name>
<keyword evidence="2" id="KW-1185">Reference proteome</keyword>
<evidence type="ECO:0000313" key="2">
    <source>
        <dbReference type="Proteomes" id="UP001519344"/>
    </source>
</evidence>
<organism evidence="1 2">
    <name type="scientific">Paenibacillus aceris</name>
    <dbReference type="NCBI Taxonomy" id="869555"/>
    <lineage>
        <taxon>Bacteria</taxon>
        <taxon>Bacillati</taxon>
        <taxon>Bacillota</taxon>
        <taxon>Bacilli</taxon>
        <taxon>Bacillales</taxon>
        <taxon>Paenibacillaceae</taxon>
        <taxon>Paenibacillus</taxon>
    </lineage>
</organism>
<dbReference type="Proteomes" id="UP001519344">
    <property type="component" value="Unassembled WGS sequence"/>
</dbReference>
<reference evidence="1 2" key="1">
    <citation type="submission" date="2021-03" db="EMBL/GenBank/DDBJ databases">
        <title>Genomic Encyclopedia of Type Strains, Phase IV (KMG-IV): sequencing the most valuable type-strain genomes for metagenomic binning, comparative biology and taxonomic classification.</title>
        <authorList>
            <person name="Goeker M."/>
        </authorList>
    </citation>
    <scope>NUCLEOTIDE SEQUENCE [LARGE SCALE GENOMIC DNA]</scope>
    <source>
        <strain evidence="1 2">DSM 24950</strain>
    </source>
</reference>
<gene>
    <name evidence="1" type="ORF">J2Z65_006982</name>
</gene>